<evidence type="ECO:0000256" key="4">
    <source>
        <dbReference type="ARBA" id="ARBA00022729"/>
    </source>
</evidence>
<feature type="signal peptide" evidence="13">
    <location>
        <begin position="1"/>
        <end position="18"/>
    </location>
</feature>
<evidence type="ECO:0000256" key="10">
    <source>
        <dbReference type="RuleBase" id="RU000649"/>
    </source>
</evidence>
<keyword evidence="7 12" id="KW-0472">Membrane</keyword>
<reference evidence="15" key="2">
    <citation type="submission" date="2025-08" db="UniProtKB">
        <authorList>
            <consortium name="Ensembl"/>
        </authorList>
    </citation>
    <scope>IDENTIFICATION</scope>
</reference>
<dbReference type="GO" id="GO:0048813">
    <property type="term" value="P:dendrite morphogenesis"/>
    <property type="evidence" value="ECO:0007669"/>
    <property type="project" value="TreeGrafter"/>
</dbReference>
<dbReference type="HOGENOM" id="CLU_046599_2_1_1"/>
<evidence type="ECO:0000259" key="14">
    <source>
        <dbReference type="SMART" id="SM00294"/>
    </source>
</evidence>
<evidence type="ECO:0000313" key="15">
    <source>
        <dbReference type="Ensembl" id="ENSPANP00000011372.1"/>
    </source>
</evidence>
<comment type="similarity">
    <text evidence="2 10">Belongs to the syndecan proteoglycan family.</text>
</comment>
<feature type="domain" description="Neurexin/syndecan/glycophorin C" evidence="14">
    <location>
        <begin position="168"/>
        <end position="186"/>
    </location>
</feature>
<comment type="subcellular location">
    <subcellularLocation>
        <location evidence="1 10">Membrane</location>
        <topology evidence="1 10">Single-pass type I membrane protein</topology>
    </subcellularLocation>
</comment>
<evidence type="ECO:0000256" key="5">
    <source>
        <dbReference type="ARBA" id="ARBA00022974"/>
    </source>
</evidence>
<evidence type="ECO:0000256" key="6">
    <source>
        <dbReference type="ARBA" id="ARBA00022989"/>
    </source>
</evidence>
<dbReference type="GO" id="GO:0009986">
    <property type="term" value="C:cell surface"/>
    <property type="evidence" value="ECO:0007669"/>
    <property type="project" value="TreeGrafter"/>
</dbReference>
<sequence length="201" mass="22198">MRRAWILLTLGLVACVSAESRAELTSDKDMYLDNSSIEEASGVYPIDDDDYASASGSGADEDVESPELTTSRPLPKMPFTSAAPNVETTTLNIQNKIPAQTKSPEETDKEKVHLSDSERKMDPSEEDTNVYTEKHSDSLFKRTEVLAAVIAGGVIGFLFAIFLILLLVYRMRKKDEGSYDLGERKPSSAAYQKAPTKEFYA</sequence>
<feature type="region of interest" description="Disordered" evidence="11">
    <location>
        <begin position="178"/>
        <end position="201"/>
    </location>
</feature>
<dbReference type="PROSITE" id="PS51257">
    <property type="entry name" value="PROKAR_LIPOPROTEIN"/>
    <property type="match status" value="1"/>
</dbReference>
<dbReference type="PROSITE" id="PS00964">
    <property type="entry name" value="SYNDECAN"/>
    <property type="match status" value="1"/>
</dbReference>
<dbReference type="InterPro" id="IPR030479">
    <property type="entry name" value="Syndecan_CS"/>
</dbReference>
<evidence type="ECO:0000256" key="11">
    <source>
        <dbReference type="SAM" id="MobiDB-lite"/>
    </source>
</evidence>
<dbReference type="GO" id="GO:0016477">
    <property type="term" value="P:cell migration"/>
    <property type="evidence" value="ECO:0007669"/>
    <property type="project" value="TreeGrafter"/>
</dbReference>
<reference evidence="15 16" key="1">
    <citation type="submission" date="2012-03" db="EMBL/GenBank/DDBJ databases">
        <title>Whole Genome Assembly of Papio anubis.</title>
        <authorList>
            <person name="Liu Y.L."/>
            <person name="Abraham K.A."/>
            <person name="Akbar H.A."/>
            <person name="Ali S.A."/>
            <person name="Anosike U.A."/>
            <person name="Aqrawi P.A."/>
            <person name="Arias F.A."/>
            <person name="Attaway T.A."/>
            <person name="Awwad R.A."/>
            <person name="Babu C.B."/>
            <person name="Bandaranaike D.B."/>
            <person name="Battles P.B."/>
            <person name="Bell A.B."/>
            <person name="Beltran B.B."/>
            <person name="Berhane-Mersha D.B."/>
            <person name="Bess C.B."/>
            <person name="Bickham C.B."/>
            <person name="Bolden T.B."/>
            <person name="Carter K.C."/>
            <person name="Chau D.C."/>
            <person name="Chavez A.C."/>
            <person name="Clerc-Blankenburg K.C."/>
            <person name="Coyle M.C."/>
            <person name="Dao M.D."/>
            <person name="Davila M.L.D."/>
            <person name="Davy-Carroll L.D."/>
            <person name="Denson S.D."/>
            <person name="Dinh H.D."/>
            <person name="Fernandez S.F."/>
            <person name="Fernando P.F."/>
            <person name="Forbes L.F."/>
            <person name="Francis C.F."/>
            <person name="Francisco L.F."/>
            <person name="Fu Q.F."/>
            <person name="Garcia-Iii R.G."/>
            <person name="Garrett T.G."/>
            <person name="Gross S.G."/>
            <person name="Gubbala S.G."/>
            <person name="Hirani K.H."/>
            <person name="Hogues M.H."/>
            <person name="Hollins B.H."/>
            <person name="Jackson L.J."/>
            <person name="Javaid M.J."/>
            <person name="Jhangiani S.J."/>
            <person name="Johnson A.J."/>
            <person name="Johnson B.J."/>
            <person name="Jones J.J."/>
            <person name="Joshi V.J."/>
            <person name="Kalu J.K."/>
            <person name="Khan N.K."/>
            <person name="Korchina V.K."/>
            <person name="Kovar C.K."/>
            <person name="Lago L.L."/>
            <person name="Lara F.L."/>
            <person name="Le T.-K.L."/>
            <person name="Lee S.L."/>
            <person name="Legall-Iii F.L."/>
            <person name="Lemon S.L."/>
            <person name="Liu J.L."/>
            <person name="Liu Y.-S.L."/>
            <person name="Liyanage D.L."/>
            <person name="Lopez J.L."/>
            <person name="Lorensuhewa L.L."/>
            <person name="Mata R.M."/>
            <person name="Mathew T.M."/>
            <person name="Mercado C.M."/>
            <person name="Mercado I.M."/>
            <person name="Morales K.M."/>
            <person name="Morgan M.M."/>
            <person name="Munidasa M.M."/>
            <person name="Ngo D.N."/>
            <person name="Nguyen L.N."/>
            <person name="Nguyen T.N."/>
            <person name="Nguyen N.N."/>
            <person name="Obregon M.O."/>
            <person name="Okwuonu G.O."/>
            <person name="Ongeri F.O."/>
            <person name="Onwere C.O."/>
            <person name="Osifeso I.O."/>
            <person name="Parra A.P."/>
            <person name="Patil S.P."/>
            <person name="Perez A.P."/>
            <person name="Perez Y.P."/>
            <person name="Pham C.P."/>
            <person name="Pu L.-L.P."/>
            <person name="Puazo M.P."/>
            <person name="Quiroz J.Q."/>
            <person name="Rouhana J.R."/>
            <person name="Ruiz M.R."/>
            <person name="Ruiz S.-J.R."/>
            <person name="Saada N.S."/>
            <person name="Santibanez J.S."/>
            <person name="Scheel M.S."/>
            <person name="Schneider B.S."/>
            <person name="Simmons D.S."/>
            <person name="Sisson I.S."/>
            <person name="Tang L.-Y.T."/>
            <person name="Thornton R.T."/>
            <person name="Tisius J.T."/>
            <person name="Toledanes G.T."/>
            <person name="Trejos Z.T."/>
            <person name="Usmani K.U."/>
            <person name="Varghese R.V."/>
            <person name="Vattathil S.V."/>
            <person name="Vee V.V."/>
            <person name="Walker D.W."/>
            <person name="Weissenberger G.W."/>
            <person name="White C.W."/>
            <person name="Williams A.W."/>
            <person name="Woodworth J.W."/>
            <person name="Wright R.W."/>
            <person name="Zhu Y.Z."/>
            <person name="Han Y.H."/>
            <person name="Newsham I.N."/>
            <person name="Nazareth L.N."/>
            <person name="Worley K.W."/>
            <person name="Muzny D.M."/>
            <person name="Rogers J.R."/>
            <person name="Gibbs R.G."/>
        </authorList>
    </citation>
    <scope>NUCLEOTIDE SEQUENCE [LARGE SCALE GENOMIC DNA]</scope>
</reference>
<feature type="region of interest" description="Disordered" evidence="11">
    <location>
        <begin position="41"/>
        <end position="130"/>
    </location>
</feature>
<gene>
    <name evidence="15" type="primary">SDC2</name>
</gene>
<evidence type="ECO:0000256" key="13">
    <source>
        <dbReference type="SAM" id="SignalP"/>
    </source>
</evidence>
<evidence type="ECO:0000256" key="12">
    <source>
        <dbReference type="SAM" id="Phobius"/>
    </source>
</evidence>
<dbReference type="GO" id="GO:0030165">
    <property type="term" value="F:PDZ domain binding"/>
    <property type="evidence" value="ECO:0007669"/>
    <property type="project" value="Ensembl"/>
</dbReference>
<dbReference type="eggNOG" id="ENOG502RZ6V">
    <property type="taxonomic scope" value="Eukaryota"/>
</dbReference>
<keyword evidence="5 10" id="KW-0654">Proteoglycan</keyword>
<dbReference type="GO" id="GO:0005886">
    <property type="term" value="C:plasma membrane"/>
    <property type="evidence" value="ECO:0007669"/>
    <property type="project" value="Ensembl"/>
</dbReference>
<proteinExistence type="inferred from homology"/>
<reference evidence="15" key="3">
    <citation type="submission" date="2025-09" db="UniProtKB">
        <authorList>
            <consortium name="Ensembl"/>
        </authorList>
    </citation>
    <scope>IDENTIFICATION</scope>
</reference>
<dbReference type="Bgee" id="ENSPANG00000017837">
    <property type="expression patterns" value="Expressed in pigmented layer of retina and 64 other cell types or tissues"/>
</dbReference>
<dbReference type="AlphaFoldDB" id="A0A096NEP5"/>
<accession>A0A096NEP5</accession>
<feature type="transmembrane region" description="Helical" evidence="12">
    <location>
        <begin position="145"/>
        <end position="169"/>
    </location>
</feature>
<dbReference type="Proteomes" id="UP000028761">
    <property type="component" value="Chromosome 8"/>
</dbReference>
<feature type="chain" id="PRO_5001921711" description="Syndecan" evidence="13">
    <location>
        <begin position="19"/>
        <end position="201"/>
    </location>
</feature>
<dbReference type="GO" id="GO:0042802">
    <property type="term" value="F:identical protein binding"/>
    <property type="evidence" value="ECO:0007669"/>
    <property type="project" value="Ensembl"/>
</dbReference>
<dbReference type="OrthoDB" id="10044468at2759"/>
<dbReference type="CTD" id="6383"/>
<name>A0A096NEP5_PAPAN</name>
<keyword evidence="9 10" id="KW-0357">Heparan sulfate</keyword>
<evidence type="ECO:0000256" key="3">
    <source>
        <dbReference type="ARBA" id="ARBA00022692"/>
    </source>
</evidence>
<keyword evidence="4 13" id="KW-0732">Signal</keyword>
<evidence type="ECO:0000256" key="8">
    <source>
        <dbReference type="ARBA" id="ARBA00023180"/>
    </source>
</evidence>
<dbReference type="InterPro" id="IPR027789">
    <property type="entry name" value="Syndecan/Neurexin_dom"/>
</dbReference>
<dbReference type="Ensembl" id="ENSPANT00000005017.3">
    <property type="protein sequence ID" value="ENSPANP00000011372.1"/>
    <property type="gene ID" value="ENSPANG00000017837.3"/>
</dbReference>
<organism evidence="15 16">
    <name type="scientific">Papio anubis</name>
    <name type="common">Olive baboon</name>
    <dbReference type="NCBI Taxonomy" id="9555"/>
    <lineage>
        <taxon>Eukaryota</taxon>
        <taxon>Metazoa</taxon>
        <taxon>Chordata</taxon>
        <taxon>Craniata</taxon>
        <taxon>Vertebrata</taxon>
        <taxon>Euteleostomi</taxon>
        <taxon>Mammalia</taxon>
        <taxon>Eutheria</taxon>
        <taxon>Euarchontoglires</taxon>
        <taxon>Primates</taxon>
        <taxon>Haplorrhini</taxon>
        <taxon>Catarrhini</taxon>
        <taxon>Cercopithecidae</taxon>
        <taxon>Cercopithecinae</taxon>
        <taxon>Papio</taxon>
    </lineage>
</organism>
<feature type="compositionally biased region" description="Polar residues" evidence="11">
    <location>
        <begin position="82"/>
        <end position="102"/>
    </location>
</feature>
<dbReference type="Pfam" id="PF01034">
    <property type="entry name" value="Syndecan"/>
    <property type="match status" value="1"/>
</dbReference>
<dbReference type="ExpressionAtlas" id="A0A096NEP5">
    <property type="expression patterns" value="baseline"/>
</dbReference>
<feature type="compositionally biased region" description="Basic and acidic residues" evidence="11">
    <location>
        <begin position="103"/>
        <end position="123"/>
    </location>
</feature>
<dbReference type="InterPro" id="IPR001050">
    <property type="entry name" value="Syndecan"/>
</dbReference>
<evidence type="ECO:0000256" key="7">
    <source>
        <dbReference type="ARBA" id="ARBA00023136"/>
    </source>
</evidence>
<dbReference type="GeneID" id="101000747"/>
<dbReference type="PANTHER" id="PTHR10915:SF6">
    <property type="entry name" value="SYNDECAN-2"/>
    <property type="match status" value="1"/>
</dbReference>
<evidence type="ECO:0000256" key="2">
    <source>
        <dbReference type="ARBA" id="ARBA00005343"/>
    </source>
</evidence>
<dbReference type="RefSeq" id="XP_017817668.1">
    <property type="nucleotide sequence ID" value="XM_017962179.3"/>
</dbReference>
<protein>
    <recommendedName>
        <fullName evidence="10">Syndecan</fullName>
    </recommendedName>
</protein>
<comment type="function">
    <text evidence="10">Cell surface proteoglycan.</text>
</comment>
<evidence type="ECO:0000256" key="1">
    <source>
        <dbReference type="ARBA" id="ARBA00004479"/>
    </source>
</evidence>
<keyword evidence="8 10" id="KW-0325">Glycoprotein</keyword>
<evidence type="ECO:0000256" key="9">
    <source>
        <dbReference type="ARBA" id="ARBA00023207"/>
    </source>
</evidence>
<dbReference type="STRING" id="9555.ENSPANP00000011372"/>
<keyword evidence="6 12" id="KW-1133">Transmembrane helix</keyword>
<keyword evidence="16" id="KW-1185">Reference proteome</keyword>
<dbReference type="InterPro" id="IPR003585">
    <property type="entry name" value="Neurexin-like"/>
</dbReference>
<dbReference type="GeneTree" id="ENSGT00940000157222"/>
<dbReference type="PANTHER" id="PTHR10915">
    <property type="entry name" value="SYNDECAN"/>
    <property type="match status" value="1"/>
</dbReference>
<evidence type="ECO:0000313" key="16">
    <source>
        <dbReference type="Proteomes" id="UP000028761"/>
    </source>
</evidence>
<dbReference type="SMART" id="SM00294">
    <property type="entry name" value="4.1m"/>
    <property type="match status" value="1"/>
</dbReference>
<dbReference type="OMA" id="ASASGSX"/>
<keyword evidence="3 10" id="KW-0812">Transmembrane</keyword>
<dbReference type="KEGG" id="panu:101000747"/>